<evidence type="ECO:0000313" key="1">
    <source>
        <dbReference type="EMBL" id="EDT73293.1"/>
    </source>
</evidence>
<name>B1UZ11_CLOPF</name>
<dbReference type="EMBL" id="ABOO01000001">
    <property type="protein sequence ID" value="EDT73293.1"/>
    <property type="molecule type" value="Genomic_DNA"/>
</dbReference>
<gene>
    <name evidence="1" type="ORF">CJD_2681</name>
</gene>
<reference evidence="1 2" key="1">
    <citation type="submission" date="2008-03" db="EMBL/GenBank/DDBJ databases">
        <authorList>
            <person name="Paulsen I."/>
            <person name="Sebastian Y."/>
        </authorList>
    </citation>
    <scope>NUCLEOTIDE SEQUENCE [LARGE SCALE GENOMIC DNA]</scope>
    <source>
        <strain evidence="2">D str. JGS1721</strain>
    </source>
</reference>
<protein>
    <submittedName>
        <fullName evidence="1">Uncharacterized protein</fullName>
    </submittedName>
</protein>
<evidence type="ECO:0000313" key="2">
    <source>
        <dbReference type="Proteomes" id="UP000003188"/>
    </source>
</evidence>
<organism evidence="1 2">
    <name type="scientific">Clostridium perfringens D str. JGS1721</name>
    <dbReference type="NCBI Taxonomy" id="488537"/>
    <lineage>
        <taxon>Bacteria</taxon>
        <taxon>Bacillati</taxon>
        <taxon>Bacillota</taxon>
        <taxon>Clostridia</taxon>
        <taxon>Eubacteriales</taxon>
        <taxon>Clostridiaceae</taxon>
        <taxon>Clostridium</taxon>
    </lineage>
</organism>
<comment type="caution">
    <text evidence="1">The sequence shown here is derived from an EMBL/GenBank/DDBJ whole genome shotgun (WGS) entry which is preliminary data.</text>
</comment>
<proteinExistence type="predicted"/>
<dbReference type="Proteomes" id="UP000003188">
    <property type="component" value="Unassembled WGS sequence"/>
</dbReference>
<dbReference type="AlphaFoldDB" id="B1UZ11"/>
<sequence length="44" mass="5571">MKLGNKNYLILSMYRNFFREIFYIKFLNKKRMHMHSFFIVSYSL</sequence>
<accession>B1UZ11</accession>